<evidence type="ECO:0000313" key="1">
    <source>
        <dbReference type="EMBL" id="GAA3906420.1"/>
    </source>
</evidence>
<dbReference type="EMBL" id="BAAAZA010000064">
    <property type="protein sequence ID" value="GAA3906420.1"/>
    <property type="molecule type" value="Genomic_DNA"/>
</dbReference>
<protein>
    <submittedName>
        <fullName evidence="1">Uncharacterized protein</fullName>
    </submittedName>
</protein>
<comment type="caution">
    <text evidence="1">The sequence shown here is derived from an EMBL/GenBank/DDBJ whole genome shotgun (WGS) entry which is preliminary data.</text>
</comment>
<keyword evidence="2" id="KW-1185">Reference proteome</keyword>
<proteinExistence type="predicted"/>
<reference evidence="2" key="1">
    <citation type="journal article" date="2019" name="Int. J. Syst. Evol. Microbiol.">
        <title>The Global Catalogue of Microorganisms (GCM) 10K type strain sequencing project: providing services to taxonomists for standard genome sequencing and annotation.</title>
        <authorList>
            <consortium name="The Broad Institute Genomics Platform"/>
            <consortium name="The Broad Institute Genome Sequencing Center for Infectious Disease"/>
            <person name="Wu L."/>
            <person name="Ma J."/>
        </authorList>
    </citation>
    <scope>NUCLEOTIDE SEQUENCE [LARGE SCALE GENOMIC DNA]</scope>
    <source>
        <strain evidence="2">JCM 16578</strain>
    </source>
</reference>
<name>A0ABP7LQ74_9ACTN</name>
<accession>A0ABP7LQ74</accession>
<dbReference type="Proteomes" id="UP001501563">
    <property type="component" value="Unassembled WGS sequence"/>
</dbReference>
<gene>
    <name evidence="1" type="ORF">GCM10022207_89810</name>
</gene>
<sequence>MLTMVSIVRRPGTAAHTGQLPRYAVVAVAGQGPADRNDEPSVGVDDYLVTGGVPIVLRLLSRGVITCGHYGAVDGQHGGVAEAPALLQG</sequence>
<organism evidence="1 2">
    <name type="scientific">Streptomyces lannensis</name>
    <dbReference type="NCBI Taxonomy" id="766498"/>
    <lineage>
        <taxon>Bacteria</taxon>
        <taxon>Bacillati</taxon>
        <taxon>Actinomycetota</taxon>
        <taxon>Actinomycetes</taxon>
        <taxon>Kitasatosporales</taxon>
        <taxon>Streptomycetaceae</taxon>
        <taxon>Streptomyces</taxon>
    </lineage>
</organism>
<evidence type="ECO:0000313" key="2">
    <source>
        <dbReference type="Proteomes" id="UP001501563"/>
    </source>
</evidence>